<keyword evidence="2" id="KW-0238">DNA-binding</keyword>
<gene>
    <name evidence="5" type="ORF">LSGJ_01640</name>
</gene>
<protein>
    <submittedName>
        <fullName evidence="5">DNA integration/recombination/inversion protein</fullName>
    </submittedName>
</protein>
<dbReference type="PATRIC" id="fig|1041521.3.peg.1650"/>
<proteinExistence type="inferred from homology"/>
<dbReference type="Pfam" id="PF00589">
    <property type="entry name" value="Phage_integrase"/>
    <property type="match status" value="1"/>
</dbReference>
<reference evidence="5 6" key="1">
    <citation type="journal article" date="2011" name="J. Bacteriol.">
        <title>Genome Sequence of Lactobacillus salivarius GJ-24, a Probiotic Strain Isolated from Healthy Adult Intestine.</title>
        <authorList>
            <person name="Cho Y.J."/>
            <person name="Choi J.K."/>
            <person name="Kim J.H."/>
            <person name="Lim Y.S."/>
            <person name="Ham J.S."/>
            <person name="Kang D.K."/>
            <person name="Chun J."/>
            <person name="Paik H.D."/>
            <person name="Kim G.B."/>
        </authorList>
    </citation>
    <scope>NUCLEOTIDE SEQUENCE [LARGE SCALE GENOMIC DNA]</scope>
    <source>
        <strain evidence="5 6">GJ-24</strain>
    </source>
</reference>
<dbReference type="GO" id="GO:0006310">
    <property type="term" value="P:DNA recombination"/>
    <property type="evidence" value="ECO:0007669"/>
    <property type="project" value="UniProtKB-KW"/>
</dbReference>
<comment type="caution">
    <text evidence="5">The sequence shown here is derived from an EMBL/GenBank/DDBJ whole genome shotgun (WGS) entry which is preliminary data.</text>
</comment>
<dbReference type="SUPFAM" id="SSF56349">
    <property type="entry name" value="DNA breaking-rejoining enzymes"/>
    <property type="match status" value="1"/>
</dbReference>
<evidence type="ECO:0000256" key="2">
    <source>
        <dbReference type="ARBA" id="ARBA00023125"/>
    </source>
</evidence>
<dbReference type="AlphaFoldDB" id="F7QX25"/>
<dbReference type="Proteomes" id="UP000003074">
    <property type="component" value="Unassembled WGS sequence"/>
</dbReference>
<dbReference type="InterPro" id="IPR010998">
    <property type="entry name" value="Integrase_recombinase_N"/>
</dbReference>
<dbReference type="GO" id="GO:0003677">
    <property type="term" value="F:DNA binding"/>
    <property type="evidence" value="ECO:0007669"/>
    <property type="project" value="UniProtKB-KW"/>
</dbReference>
<dbReference type="InterPro" id="IPR050090">
    <property type="entry name" value="Tyrosine_recombinase_XerCD"/>
</dbReference>
<dbReference type="Gene3D" id="1.10.150.130">
    <property type="match status" value="1"/>
</dbReference>
<dbReference type="InterPro" id="IPR013762">
    <property type="entry name" value="Integrase-like_cat_sf"/>
</dbReference>
<feature type="domain" description="Tyr recombinase" evidence="4">
    <location>
        <begin position="132"/>
        <end position="324"/>
    </location>
</feature>
<name>F7QX25_9LACO</name>
<evidence type="ECO:0000313" key="6">
    <source>
        <dbReference type="Proteomes" id="UP000003074"/>
    </source>
</evidence>
<dbReference type="PROSITE" id="PS51898">
    <property type="entry name" value="TYR_RECOMBINASE"/>
    <property type="match status" value="1"/>
</dbReference>
<dbReference type="PANTHER" id="PTHR30349:SF64">
    <property type="entry name" value="PROPHAGE INTEGRASE INTD-RELATED"/>
    <property type="match status" value="1"/>
</dbReference>
<dbReference type="InterPro" id="IPR011010">
    <property type="entry name" value="DNA_brk_join_enz"/>
</dbReference>
<evidence type="ECO:0000259" key="4">
    <source>
        <dbReference type="PROSITE" id="PS51898"/>
    </source>
</evidence>
<sequence>MINDNLLYVVLLVITKGECTMATRTSTKLFYKYYRNWIDLYKKGAVRHATLIKYELAYKHVRRLCPDLHMNQIDRKSYQTLLNKFAETHERETTLDFHHHLKASLTDAYEDGLIKVDPTRKAIIKGIQKRKKKKKFLNKNELEALIHELNLSSEINWDWFIYLVSKTGLRFAEALALTPSDFDYKNKQIVVNKSWNYKFKNYGFQPTKNKSSNRKVFVDDNTLKAFKNLNKRKDPNQPIFVSQGQKIFNSTVNSRLETLCKHANIPTISIHGLRHTHASLLLFQGVSVLSVSQRLGHANVTTTQETYLHIIQELETKDNRKILKYLKTL</sequence>
<dbReference type="Gene3D" id="1.10.443.10">
    <property type="entry name" value="Intergrase catalytic core"/>
    <property type="match status" value="1"/>
</dbReference>
<dbReference type="EMBL" id="AFOI01000009">
    <property type="protein sequence ID" value="EGM49578.1"/>
    <property type="molecule type" value="Genomic_DNA"/>
</dbReference>
<comment type="similarity">
    <text evidence="1">Belongs to the 'phage' integrase family.</text>
</comment>
<accession>F7QX25</accession>
<evidence type="ECO:0000256" key="3">
    <source>
        <dbReference type="ARBA" id="ARBA00023172"/>
    </source>
</evidence>
<organism evidence="5 6">
    <name type="scientific">Ligilactobacillus salivarius GJ-24</name>
    <dbReference type="NCBI Taxonomy" id="1041521"/>
    <lineage>
        <taxon>Bacteria</taxon>
        <taxon>Bacillati</taxon>
        <taxon>Bacillota</taxon>
        <taxon>Bacilli</taxon>
        <taxon>Lactobacillales</taxon>
        <taxon>Lactobacillaceae</taxon>
        <taxon>Ligilactobacillus</taxon>
    </lineage>
</organism>
<dbReference type="CDD" id="cd01189">
    <property type="entry name" value="INT_ICEBs1_C_like"/>
    <property type="match status" value="1"/>
</dbReference>
<dbReference type="PANTHER" id="PTHR30349">
    <property type="entry name" value="PHAGE INTEGRASE-RELATED"/>
    <property type="match status" value="1"/>
</dbReference>
<evidence type="ECO:0000256" key="1">
    <source>
        <dbReference type="ARBA" id="ARBA00008857"/>
    </source>
</evidence>
<dbReference type="GO" id="GO:0015074">
    <property type="term" value="P:DNA integration"/>
    <property type="evidence" value="ECO:0007669"/>
    <property type="project" value="InterPro"/>
</dbReference>
<keyword evidence="3" id="KW-0233">DNA recombination</keyword>
<dbReference type="InterPro" id="IPR002104">
    <property type="entry name" value="Integrase_catalytic"/>
</dbReference>
<evidence type="ECO:0000313" key="5">
    <source>
        <dbReference type="EMBL" id="EGM49578.1"/>
    </source>
</evidence>